<feature type="binding site" evidence="8">
    <location>
        <position position="13"/>
    </location>
    <ligand>
        <name>Zn(2+)</name>
        <dbReference type="ChEBI" id="CHEBI:29105"/>
        <note>catalytic</note>
    </ligand>
</feature>
<keyword evidence="2 8" id="KW-0479">Metal-binding</keyword>
<keyword evidence="5" id="KW-0482">Metalloprotease</keyword>
<feature type="domain" description="Peptidase M12B" evidence="9">
    <location>
        <begin position="1"/>
        <end position="48"/>
    </location>
</feature>
<dbReference type="GO" id="GO:0006508">
    <property type="term" value="P:proteolysis"/>
    <property type="evidence" value="ECO:0007669"/>
    <property type="project" value="UniProtKB-KW"/>
</dbReference>
<keyword evidence="4 8" id="KW-0862">Zinc</keyword>
<evidence type="ECO:0000313" key="11">
    <source>
        <dbReference type="Proteomes" id="UP000007110"/>
    </source>
</evidence>
<dbReference type="Pfam" id="PF01421">
    <property type="entry name" value="Reprolysin"/>
    <property type="match status" value="1"/>
</dbReference>
<evidence type="ECO:0000256" key="7">
    <source>
        <dbReference type="ARBA" id="ARBA00023180"/>
    </source>
</evidence>
<evidence type="ECO:0000256" key="2">
    <source>
        <dbReference type="ARBA" id="ARBA00022723"/>
    </source>
</evidence>
<reference evidence="10" key="2">
    <citation type="submission" date="2021-01" db="UniProtKB">
        <authorList>
            <consortium name="EnsemblMetazoa"/>
        </authorList>
    </citation>
    <scope>IDENTIFICATION</scope>
</reference>
<evidence type="ECO:0000256" key="8">
    <source>
        <dbReference type="PROSITE-ProRule" id="PRU00276"/>
    </source>
</evidence>
<keyword evidence="7" id="KW-0325">Glycoprotein</keyword>
<keyword evidence="11" id="KW-1185">Reference proteome</keyword>
<evidence type="ECO:0000256" key="4">
    <source>
        <dbReference type="ARBA" id="ARBA00022833"/>
    </source>
</evidence>
<dbReference type="PROSITE" id="PS50215">
    <property type="entry name" value="ADAM_MEPRO"/>
    <property type="match status" value="1"/>
</dbReference>
<reference evidence="11" key="1">
    <citation type="submission" date="2015-02" db="EMBL/GenBank/DDBJ databases">
        <title>Genome sequencing for Strongylocentrotus purpuratus.</title>
        <authorList>
            <person name="Murali S."/>
            <person name="Liu Y."/>
            <person name="Vee V."/>
            <person name="English A."/>
            <person name="Wang M."/>
            <person name="Skinner E."/>
            <person name="Han Y."/>
            <person name="Muzny D.M."/>
            <person name="Worley K.C."/>
            <person name="Gibbs R.A."/>
        </authorList>
    </citation>
    <scope>NUCLEOTIDE SEQUENCE</scope>
</reference>
<proteinExistence type="predicted"/>
<protein>
    <recommendedName>
        <fullName evidence="9">Peptidase M12B domain-containing protein</fullName>
    </recommendedName>
</protein>
<keyword evidence="3" id="KW-0378">Hydrolase</keyword>
<evidence type="ECO:0000313" key="10">
    <source>
        <dbReference type="EnsemblMetazoa" id="XP_030853908"/>
    </source>
</evidence>
<dbReference type="Proteomes" id="UP000007110">
    <property type="component" value="Unassembled WGS sequence"/>
</dbReference>
<feature type="binding site" evidence="8">
    <location>
        <position position="3"/>
    </location>
    <ligand>
        <name>Zn(2+)</name>
        <dbReference type="ChEBI" id="CHEBI:29105"/>
        <note>catalytic</note>
    </ligand>
</feature>
<dbReference type="EnsemblMetazoa" id="XM_030998048">
    <property type="protein sequence ID" value="XP_030853908"/>
    <property type="gene ID" value="LOC115929314"/>
</dbReference>
<comment type="caution">
    <text evidence="8">Lacks conserved residue(s) required for the propagation of feature annotation.</text>
</comment>
<feature type="binding site" evidence="8">
    <location>
        <position position="7"/>
    </location>
    <ligand>
        <name>Zn(2+)</name>
        <dbReference type="ChEBI" id="CHEBI:29105"/>
        <note>catalytic</note>
    </ligand>
</feature>
<dbReference type="Pfam" id="PF17771">
    <property type="entry name" value="ADAMTS_CR_2"/>
    <property type="match status" value="1"/>
</dbReference>
<evidence type="ECO:0000256" key="1">
    <source>
        <dbReference type="ARBA" id="ARBA00022670"/>
    </source>
</evidence>
<dbReference type="GO" id="GO:0046872">
    <property type="term" value="F:metal ion binding"/>
    <property type="evidence" value="ECO:0007669"/>
    <property type="project" value="UniProtKB-KW"/>
</dbReference>
<evidence type="ECO:0000256" key="3">
    <source>
        <dbReference type="ARBA" id="ARBA00022801"/>
    </source>
</evidence>
<dbReference type="Gene3D" id="3.40.1620.60">
    <property type="match status" value="1"/>
</dbReference>
<dbReference type="InterPro" id="IPR024079">
    <property type="entry name" value="MetalloPept_cat_dom_sf"/>
</dbReference>
<dbReference type="Gene3D" id="3.40.390.10">
    <property type="entry name" value="Collagenase (Catalytic Domain)"/>
    <property type="match status" value="1"/>
</dbReference>
<dbReference type="GeneID" id="115929314"/>
<dbReference type="OMA" id="EILEYRC"/>
<evidence type="ECO:0000256" key="5">
    <source>
        <dbReference type="ARBA" id="ARBA00023049"/>
    </source>
</evidence>
<dbReference type="AlphaFoldDB" id="A0A7M7T4T1"/>
<organism evidence="10 11">
    <name type="scientific">Strongylocentrotus purpuratus</name>
    <name type="common">Purple sea urchin</name>
    <dbReference type="NCBI Taxonomy" id="7668"/>
    <lineage>
        <taxon>Eukaryota</taxon>
        <taxon>Metazoa</taxon>
        <taxon>Echinodermata</taxon>
        <taxon>Eleutherozoa</taxon>
        <taxon>Echinozoa</taxon>
        <taxon>Echinoidea</taxon>
        <taxon>Euechinoidea</taxon>
        <taxon>Echinacea</taxon>
        <taxon>Camarodonta</taxon>
        <taxon>Echinidea</taxon>
        <taxon>Strongylocentrotidae</taxon>
        <taxon>Strongylocentrotus</taxon>
    </lineage>
</organism>
<name>A0A7M7T4T1_STRPU</name>
<keyword evidence="1" id="KW-0645">Protease</keyword>
<feature type="active site" evidence="8">
    <location>
        <position position="4"/>
    </location>
</feature>
<dbReference type="InParanoid" id="A0A7M7T4T1"/>
<dbReference type="SUPFAM" id="SSF55486">
    <property type="entry name" value="Metalloproteases ('zincins'), catalytic domain"/>
    <property type="match status" value="1"/>
</dbReference>
<dbReference type="RefSeq" id="XP_030853908.1">
    <property type="nucleotide sequence ID" value="XM_030998048.1"/>
</dbReference>
<dbReference type="InterPro" id="IPR041645">
    <property type="entry name" value="ADAMTS_CR_2"/>
</dbReference>
<evidence type="ECO:0000259" key="9">
    <source>
        <dbReference type="PROSITE" id="PS50215"/>
    </source>
</evidence>
<dbReference type="KEGG" id="spu:115929314"/>
<dbReference type="OrthoDB" id="10035764at2759"/>
<accession>A0A7M7T4T1</accession>
<keyword evidence="6" id="KW-1015">Disulfide bond</keyword>
<dbReference type="InterPro" id="IPR001590">
    <property type="entry name" value="Peptidase_M12B"/>
</dbReference>
<evidence type="ECO:0000256" key="6">
    <source>
        <dbReference type="ARBA" id="ARBA00023157"/>
    </source>
</evidence>
<dbReference type="GO" id="GO:0004222">
    <property type="term" value="F:metalloendopeptidase activity"/>
    <property type="evidence" value="ECO:0007669"/>
    <property type="project" value="InterPro"/>
</dbReference>
<sequence length="132" mass="14394">MAHETGHSLGLNHDGTYGCAEGRNIMSASLPSSTGAFEWSTCSSEHMKISISSEVCMDDVPIFDLSPIDDLPGLRYSADMQCQMELSIPTAHRCTFLTTSCTKLWCSVRAPHLVPAMAYLPKELHVEKECGA</sequence>